<dbReference type="NCBIfam" id="TIGR01512">
    <property type="entry name" value="ATPase-IB2_Cd"/>
    <property type="match status" value="1"/>
</dbReference>
<keyword evidence="8" id="KW-0547">Nucleotide-binding</keyword>
<dbReference type="Gene3D" id="2.70.150.10">
    <property type="entry name" value="Calcium-transporting ATPase, cytoplasmic transduction domain A"/>
    <property type="match status" value="1"/>
</dbReference>
<name>A0A3N1H498_9PSEU</name>
<dbReference type="SFLD" id="SFLDS00003">
    <property type="entry name" value="Haloacid_Dehalogenase"/>
    <property type="match status" value="1"/>
</dbReference>
<dbReference type="InterPro" id="IPR023214">
    <property type="entry name" value="HAD_sf"/>
</dbReference>
<feature type="transmembrane region" description="Helical" evidence="8">
    <location>
        <begin position="40"/>
        <end position="56"/>
    </location>
</feature>
<keyword evidence="8" id="KW-0067">ATP-binding</keyword>
<comment type="caution">
    <text evidence="11">The sequence shown here is derived from an EMBL/GenBank/DDBJ whole genome shotgun (WGS) entry which is preliminary data.</text>
</comment>
<evidence type="ECO:0000256" key="5">
    <source>
        <dbReference type="ARBA" id="ARBA00022967"/>
    </source>
</evidence>
<feature type="transmembrane region" description="Helical" evidence="8">
    <location>
        <begin position="267"/>
        <end position="285"/>
    </location>
</feature>
<evidence type="ECO:0000259" key="10">
    <source>
        <dbReference type="Pfam" id="PF00122"/>
    </source>
</evidence>
<dbReference type="PANTHER" id="PTHR48085:SF5">
    <property type="entry name" value="CADMIUM_ZINC-TRANSPORTING ATPASE HMA4-RELATED"/>
    <property type="match status" value="1"/>
</dbReference>
<sequence>MADACCGPQDTPKSSTAVDAPEAETHENHEPERWWQIRELQLAAVAAVLLAVGWWLSSTGAERVGDGLVLASAVVGAASFVPGTLRNLLRRRRVGVGTLMTIAAIGAVALGQVTEAAMLGVLFSIAEGLEHYAIARTRRGLRALLGLVPPTASVLRDGVEVQLAPDDIVVGDRMVLRPGERAATDGVIWAGRTNLDLSAITGESMPVEAGAGDVVHAGAINGGGAIEVEVTARASDSSLARIVHIVEEAQDRKGGGQRLADRIARPLVPAIMVLAALIAGIGAVVGDPLVWLERALVVLVAASPCALAISIPLTVVAAVGAASKQGALVKGGAALEELGRIGTVALDKTGTLTRNAPQVVEVLPTGDATSTGVLATAAALEARSEHPLARAILAAADSGQPAIDVTAVPGHGLTGRVDGSSVRLGKPGWIDPGPLAHDVERLQQAGATVVLIEQDDVVLGAIAVRDELRPEAPEVIGRLSGLGISTAMVTGDNTRTATALATQAGIGTVHAELLPEDKAALLSELRNGRRIAMVGDGVNDAPALATADVGIAMGAMGTDVAIETADVALMGEDLRHLPQVLAHARHARRVMLQNVGLSLAIIGVLIPLAAFGVLGLATVVFVHEAAEVLIILNAIRAARTTSLPEVTTALPSTPQPLSLTVAGPSKQNGSGCCDAC</sequence>
<organism evidence="11 12">
    <name type="scientific">Saccharothrix texasensis</name>
    <dbReference type="NCBI Taxonomy" id="103734"/>
    <lineage>
        <taxon>Bacteria</taxon>
        <taxon>Bacillati</taxon>
        <taxon>Actinomycetota</taxon>
        <taxon>Actinomycetes</taxon>
        <taxon>Pseudonocardiales</taxon>
        <taxon>Pseudonocardiaceae</taxon>
        <taxon>Saccharothrix</taxon>
    </lineage>
</organism>
<feature type="transmembrane region" description="Helical" evidence="8">
    <location>
        <begin position="116"/>
        <end position="135"/>
    </location>
</feature>
<dbReference type="GO" id="GO:0005886">
    <property type="term" value="C:plasma membrane"/>
    <property type="evidence" value="ECO:0007669"/>
    <property type="project" value="UniProtKB-SubCell"/>
</dbReference>
<dbReference type="NCBIfam" id="TIGR01494">
    <property type="entry name" value="ATPase_P-type"/>
    <property type="match status" value="1"/>
</dbReference>
<dbReference type="SUPFAM" id="SSF56784">
    <property type="entry name" value="HAD-like"/>
    <property type="match status" value="1"/>
</dbReference>
<evidence type="ECO:0000256" key="6">
    <source>
        <dbReference type="ARBA" id="ARBA00022989"/>
    </source>
</evidence>
<keyword evidence="5" id="KW-1278">Translocase</keyword>
<feature type="transmembrane region" description="Helical" evidence="8">
    <location>
        <begin position="94"/>
        <end position="110"/>
    </location>
</feature>
<dbReference type="SFLD" id="SFLDG00002">
    <property type="entry name" value="C1.7:_P-type_atpase_like"/>
    <property type="match status" value="1"/>
</dbReference>
<dbReference type="CDD" id="cd02079">
    <property type="entry name" value="P-type_ATPase_HM"/>
    <property type="match status" value="1"/>
</dbReference>
<keyword evidence="4 8" id="KW-0479">Metal-binding</keyword>
<dbReference type="InterPro" id="IPR036412">
    <property type="entry name" value="HAD-like_sf"/>
</dbReference>
<gene>
    <name evidence="11" type="ORF">EDD40_2537</name>
</gene>
<keyword evidence="6 8" id="KW-1133">Transmembrane helix</keyword>
<dbReference type="OrthoDB" id="7059309at2"/>
<evidence type="ECO:0000313" key="12">
    <source>
        <dbReference type="Proteomes" id="UP000268727"/>
    </source>
</evidence>
<dbReference type="SUPFAM" id="SSF81665">
    <property type="entry name" value="Calcium ATPase, transmembrane domain M"/>
    <property type="match status" value="1"/>
</dbReference>
<evidence type="ECO:0000256" key="2">
    <source>
        <dbReference type="ARBA" id="ARBA00006024"/>
    </source>
</evidence>
<dbReference type="InterPro" id="IPR008250">
    <property type="entry name" value="ATPase_P-typ_transduc_dom_A_sf"/>
</dbReference>
<dbReference type="GO" id="GO:0005524">
    <property type="term" value="F:ATP binding"/>
    <property type="evidence" value="ECO:0007669"/>
    <property type="project" value="UniProtKB-UniRule"/>
</dbReference>
<evidence type="ECO:0000256" key="4">
    <source>
        <dbReference type="ARBA" id="ARBA00022723"/>
    </source>
</evidence>
<keyword evidence="3 8" id="KW-0812">Transmembrane</keyword>
<dbReference type="PRINTS" id="PR00119">
    <property type="entry name" value="CATATPASE"/>
</dbReference>
<dbReference type="Gene3D" id="3.40.1110.10">
    <property type="entry name" value="Calcium-transporting ATPase, cytoplasmic domain N"/>
    <property type="match status" value="1"/>
</dbReference>
<comment type="similarity">
    <text evidence="2 8">Belongs to the cation transport ATPase (P-type) (TC 3.A.3) family. Type IB subfamily.</text>
</comment>
<dbReference type="NCBIfam" id="TIGR01525">
    <property type="entry name" value="ATPase-IB_hvy"/>
    <property type="match status" value="1"/>
</dbReference>
<dbReference type="AlphaFoldDB" id="A0A3N1H498"/>
<keyword evidence="12" id="KW-1185">Reference proteome</keyword>
<comment type="subcellular location">
    <subcellularLocation>
        <location evidence="1">Cell membrane</location>
        <topology evidence="1">Multi-pass membrane protein</topology>
    </subcellularLocation>
</comment>
<dbReference type="GO" id="GO:0015086">
    <property type="term" value="F:cadmium ion transmembrane transporter activity"/>
    <property type="evidence" value="ECO:0007669"/>
    <property type="project" value="TreeGrafter"/>
</dbReference>
<dbReference type="InterPro" id="IPR023298">
    <property type="entry name" value="ATPase_P-typ_TM_dom_sf"/>
</dbReference>
<keyword evidence="7 8" id="KW-0472">Membrane</keyword>
<dbReference type="EMBL" id="RJKM01000001">
    <property type="protein sequence ID" value="ROP37236.1"/>
    <property type="molecule type" value="Genomic_DNA"/>
</dbReference>
<feature type="domain" description="P-type ATPase A" evidence="10">
    <location>
        <begin position="147"/>
        <end position="247"/>
    </location>
</feature>
<dbReference type="SUPFAM" id="SSF81653">
    <property type="entry name" value="Calcium ATPase, transduction domain A"/>
    <property type="match status" value="1"/>
</dbReference>
<dbReference type="GO" id="GO:0016887">
    <property type="term" value="F:ATP hydrolysis activity"/>
    <property type="evidence" value="ECO:0007669"/>
    <property type="project" value="InterPro"/>
</dbReference>
<dbReference type="InterPro" id="IPR059000">
    <property type="entry name" value="ATPase_P-type_domA"/>
</dbReference>
<feature type="transmembrane region" description="Helical" evidence="8">
    <location>
        <begin position="595"/>
        <end position="622"/>
    </location>
</feature>
<dbReference type="SFLD" id="SFLDF00027">
    <property type="entry name" value="p-type_atpase"/>
    <property type="match status" value="1"/>
</dbReference>
<evidence type="ECO:0000256" key="8">
    <source>
        <dbReference type="RuleBase" id="RU362081"/>
    </source>
</evidence>
<dbReference type="Pfam" id="PF00702">
    <property type="entry name" value="Hydrolase"/>
    <property type="match status" value="1"/>
</dbReference>
<feature type="transmembrane region" description="Helical" evidence="8">
    <location>
        <begin position="68"/>
        <end position="85"/>
    </location>
</feature>
<feature type="transmembrane region" description="Helical" evidence="8">
    <location>
        <begin position="297"/>
        <end position="322"/>
    </location>
</feature>
<evidence type="ECO:0000256" key="7">
    <source>
        <dbReference type="ARBA" id="ARBA00023136"/>
    </source>
</evidence>
<dbReference type="Pfam" id="PF00122">
    <property type="entry name" value="E1-E2_ATPase"/>
    <property type="match status" value="1"/>
</dbReference>
<feature type="region of interest" description="Disordered" evidence="9">
    <location>
        <begin position="1"/>
        <end position="30"/>
    </location>
</feature>
<dbReference type="InterPro" id="IPR044492">
    <property type="entry name" value="P_typ_ATPase_HD_dom"/>
</dbReference>
<dbReference type="InterPro" id="IPR001757">
    <property type="entry name" value="P_typ_ATPase"/>
</dbReference>
<dbReference type="InterPro" id="IPR023299">
    <property type="entry name" value="ATPase_P-typ_cyto_dom_N"/>
</dbReference>
<dbReference type="GO" id="GO:0019829">
    <property type="term" value="F:ATPase-coupled monoatomic cation transmembrane transporter activity"/>
    <property type="evidence" value="ECO:0007669"/>
    <property type="project" value="InterPro"/>
</dbReference>
<accession>A0A3N1H498</accession>
<evidence type="ECO:0000256" key="9">
    <source>
        <dbReference type="SAM" id="MobiDB-lite"/>
    </source>
</evidence>
<proteinExistence type="inferred from homology"/>
<evidence type="ECO:0000313" key="11">
    <source>
        <dbReference type="EMBL" id="ROP37236.1"/>
    </source>
</evidence>
<evidence type="ECO:0000256" key="1">
    <source>
        <dbReference type="ARBA" id="ARBA00004651"/>
    </source>
</evidence>
<dbReference type="Gene3D" id="3.40.50.1000">
    <property type="entry name" value="HAD superfamily/HAD-like"/>
    <property type="match status" value="1"/>
</dbReference>
<protein>
    <submittedName>
        <fullName evidence="11">Cd2+/Zn2+-exporting ATPase/cation-transporting ATPase G</fullName>
    </submittedName>
</protein>
<dbReference type="PANTHER" id="PTHR48085">
    <property type="entry name" value="CADMIUM/ZINC-TRANSPORTING ATPASE HMA2-RELATED"/>
    <property type="match status" value="1"/>
</dbReference>
<dbReference type="PROSITE" id="PS00154">
    <property type="entry name" value="ATPASE_E1_E2"/>
    <property type="match status" value="1"/>
</dbReference>
<dbReference type="InterPro" id="IPR051014">
    <property type="entry name" value="Cation_Transport_ATPase_IB"/>
</dbReference>
<evidence type="ECO:0000256" key="3">
    <source>
        <dbReference type="ARBA" id="ARBA00022692"/>
    </source>
</evidence>
<reference evidence="11 12" key="1">
    <citation type="submission" date="2018-11" db="EMBL/GenBank/DDBJ databases">
        <title>Sequencing the genomes of 1000 actinobacteria strains.</title>
        <authorList>
            <person name="Klenk H.-P."/>
        </authorList>
    </citation>
    <scope>NUCLEOTIDE SEQUENCE [LARGE SCALE GENOMIC DNA]</scope>
    <source>
        <strain evidence="11 12">DSM 44231</strain>
    </source>
</reference>
<dbReference type="GO" id="GO:0046872">
    <property type="term" value="F:metal ion binding"/>
    <property type="evidence" value="ECO:0007669"/>
    <property type="project" value="UniProtKB-KW"/>
</dbReference>
<dbReference type="InterPro" id="IPR027256">
    <property type="entry name" value="P-typ_ATPase_IB"/>
</dbReference>
<dbReference type="Proteomes" id="UP000268727">
    <property type="component" value="Unassembled WGS sequence"/>
</dbReference>
<keyword evidence="8" id="KW-1003">Cell membrane</keyword>
<dbReference type="InterPro" id="IPR018303">
    <property type="entry name" value="ATPase_P-typ_P_site"/>
</dbReference>
<dbReference type="PRINTS" id="PR00941">
    <property type="entry name" value="CDATPASE"/>
</dbReference>